<reference evidence="3 4" key="1">
    <citation type="submission" date="2020-08" db="EMBL/GenBank/DDBJ databases">
        <title>Genomic Encyclopedia of Archaeal and Bacterial Type Strains, Phase II (KMG-II): from individual species to whole genera.</title>
        <authorList>
            <person name="Goeker M."/>
        </authorList>
    </citation>
    <scope>NUCLEOTIDE SEQUENCE [LARGE SCALE GENOMIC DNA]</scope>
    <source>
        <strain evidence="3 4">DSM 43850</strain>
    </source>
</reference>
<dbReference type="PANTHER" id="PTHR11091:SF0">
    <property type="entry name" value="MALATE DEHYDROGENASE"/>
    <property type="match status" value="1"/>
</dbReference>
<dbReference type="PANTHER" id="PTHR11091">
    <property type="entry name" value="OXIDOREDUCTASE-RELATED"/>
    <property type="match status" value="1"/>
</dbReference>
<comment type="similarity">
    <text evidence="1">Belongs to the LDH2/MDH2 oxidoreductase family.</text>
</comment>
<organism evidence="3 4">
    <name type="scientific">Kutzneria viridogrisea</name>
    <dbReference type="NCBI Taxonomy" id="47990"/>
    <lineage>
        <taxon>Bacteria</taxon>
        <taxon>Bacillati</taxon>
        <taxon>Actinomycetota</taxon>
        <taxon>Actinomycetes</taxon>
        <taxon>Pseudonocardiales</taxon>
        <taxon>Pseudonocardiaceae</taxon>
        <taxon>Kutzneria</taxon>
    </lineage>
</organism>
<name>A0ABR6BCK8_9PSEU</name>
<accession>A0ABR6BCK8</accession>
<dbReference type="InterPro" id="IPR043144">
    <property type="entry name" value="Mal/L-sulf/L-lact_DH-like_ah"/>
</dbReference>
<dbReference type="Gene3D" id="1.10.1530.10">
    <property type="match status" value="1"/>
</dbReference>
<evidence type="ECO:0000313" key="4">
    <source>
        <dbReference type="Proteomes" id="UP000517916"/>
    </source>
</evidence>
<proteinExistence type="inferred from homology"/>
<dbReference type="RefSeq" id="WP_182836855.1">
    <property type="nucleotide sequence ID" value="NZ_BAAABQ010000001.1"/>
</dbReference>
<gene>
    <name evidence="3" type="ORF">BC739_001801</name>
</gene>
<dbReference type="InterPro" id="IPR036111">
    <property type="entry name" value="Mal/L-sulfo/L-lacto_DH-like_sf"/>
</dbReference>
<comment type="caution">
    <text evidence="3">The sequence shown here is derived from an EMBL/GenBank/DDBJ whole genome shotgun (WGS) entry which is preliminary data.</text>
</comment>
<evidence type="ECO:0000256" key="1">
    <source>
        <dbReference type="ARBA" id="ARBA00006056"/>
    </source>
</evidence>
<keyword evidence="2" id="KW-0560">Oxidoreductase</keyword>
<dbReference type="Gene3D" id="3.30.1370.60">
    <property type="entry name" value="Hypothetical oxidoreductase yiak, domain 2"/>
    <property type="match status" value="1"/>
</dbReference>
<dbReference type="InterPro" id="IPR043143">
    <property type="entry name" value="Mal/L-sulf/L-lact_DH-like_NADP"/>
</dbReference>
<protein>
    <submittedName>
        <fullName evidence="3">LDH2 family malate/lactate/ureidoglycolate dehydrogenase</fullName>
    </submittedName>
</protein>
<dbReference type="EMBL" id="JACJID010000001">
    <property type="protein sequence ID" value="MBA8924604.1"/>
    <property type="molecule type" value="Genomic_DNA"/>
</dbReference>
<keyword evidence="4" id="KW-1185">Reference proteome</keyword>
<dbReference type="SUPFAM" id="SSF89733">
    <property type="entry name" value="L-sulfolactate dehydrogenase-like"/>
    <property type="match status" value="1"/>
</dbReference>
<dbReference type="InterPro" id="IPR003767">
    <property type="entry name" value="Malate/L-lactate_DH-like"/>
</dbReference>
<dbReference type="Proteomes" id="UP000517916">
    <property type="component" value="Unassembled WGS sequence"/>
</dbReference>
<sequence length="339" mass="35208">MTTVDTHRWTSPAEVSRVATAALAAAGVAEAEQVVEVLVETSLLGVHTHGIRLLGPYLEELRRGVAEAEPELVVRKDTGPVVQLDAGDALGVVAGLRGVELAVDRARRFGVGVVGVQRSNHFGAAGCYARRIAEAGLLGFVTTSAASRVAPYGGTEPLFGTNPVAVAYGPEFCLDMATSQVCFGEIKERGRTGTALEPGWAVDANGRGTTDPEQATSLSPLGGYKGQGLAMMVTVLTAVLVGGPLDFEMPHIGTAVEGRNVAHLLLALDPEALGGAEQATAALDRLISAVRGNQAADPASPVLIPGDPQRAHRERQLREGIELDSATIALLDRLGGEHP</sequence>
<evidence type="ECO:0000256" key="2">
    <source>
        <dbReference type="ARBA" id="ARBA00023002"/>
    </source>
</evidence>
<evidence type="ECO:0000313" key="3">
    <source>
        <dbReference type="EMBL" id="MBA8924604.1"/>
    </source>
</evidence>
<dbReference type="Pfam" id="PF02615">
    <property type="entry name" value="Ldh_2"/>
    <property type="match status" value="1"/>
</dbReference>